<gene>
    <name evidence="1" type="ORF">AVDCRST_MAG58-3756</name>
</gene>
<feature type="non-terminal residue" evidence="1">
    <location>
        <position position="1"/>
    </location>
</feature>
<evidence type="ECO:0000313" key="1">
    <source>
        <dbReference type="EMBL" id="CAA9468141.1"/>
    </source>
</evidence>
<feature type="non-terminal residue" evidence="1">
    <location>
        <position position="43"/>
    </location>
</feature>
<protein>
    <submittedName>
        <fullName evidence="1">Uncharacterized protein</fullName>
    </submittedName>
</protein>
<dbReference type="EMBL" id="CADCVF010000077">
    <property type="protein sequence ID" value="CAA9468141.1"/>
    <property type="molecule type" value="Genomic_DNA"/>
</dbReference>
<accession>A0A6J4R9P3</accession>
<sequence>AVDRPLQPQDRSRAGAGRLRRVLQGIRRWAHDLARDRLGGSWL</sequence>
<dbReference type="AlphaFoldDB" id="A0A6J4R9P3"/>
<reference evidence="1" key="1">
    <citation type="submission" date="2020-02" db="EMBL/GenBank/DDBJ databases">
        <authorList>
            <person name="Meier V. D."/>
        </authorList>
    </citation>
    <scope>NUCLEOTIDE SEQUENCE</scope>
    <source>
        <strain evidence="1">AVDCRST_MAG58</strain>
    </source>
</reference>
<name>A0A6J4R9P3_9ACTN</name>
<organism evidence="1">
    <name type="scientific">uncultured Rubrobacteraceae bacterium</name>
    <dbReference type="NCBI Taxonomy" id="349277"/>
    <lineage>
        <taxon>Bacteria</taxon>
        <taxon>Bacillati</taxon>
        <taxon>Actinomycetota</taxon>
        <taxon>Rubrobacteria</taxon>
        <taxon>Rubrobacterales</taxon>
        <taxon>Rubrobacteraceae</taxon>
        <taxon>environmental samples</taxon>
    </lineage>
</organism>
<proteinExistence type="predicted"/>